<sequence>MSGVLQVNRAQEYPDGRNGQEQWFSMILRELMRAPPLQGTSVKVLIKFSLFIPGKKKQGKKMWVGVSDNTDITINYGMSAFQDFQEQVASACNFALPNTGPIIMKSVLLNTPTIKWQATIARTPRFLKKDQFYIQVHSDYLDWLGTGKSNVSLTLSMPKPSKATKWAAKEDLLAAHAAALKAAMNNHSAKQKTIMINNDKEGTEDEEIDVIDWERINTHIKKIYEKNLTNMNYNQHLPVYINPSKPHCYILIILEACQEWACALVSHYFASHFSVIRDSLFLYKQMARTKGVTPTPLPLAPYPSSLLKELSKQRSITWPLRILIVAMAPAQ</sequence>
<name>A0A0L6V1C7_9BASI</name>
<evidence type="ECO:0000313" key="1">
    <source>
        <dbReference type="EMBL" id="KNZ53935.1"/>
    </source>
</evidence>
<dbReference type="Proteomes" id="UP000037035">
    <property type="component" value="Unassembled WGS sequence"/>
</dbReference>
<dbReference type="OrthoDB" id="2507298at2759"/>
<reference evidence="1 2" key="1">
    <citation type="submission" date="2015-08" db="EMBL/GenBank/DDBJ databases">
        <title>Next Generation Sequencing and Analysis of the Genome of Puccinia sorghi L Schw, the Causal Agent of Maize Common Rust.</title>
        <authorList>
            <person name="Rochi L."/>
            <person name="Burguener G."/>
            <person name="Darino M."/>
            <person name="Turjanski A."/>
            <person name="Kreff E."/>
            <person name="Dieguez M.J."/>
            <person name="Sacco F."/>
        </authorList>
    </citation>
    <scope>NUCLEOTIDE SEQUENCE [LARGE SCALE GENOMIC DNA]</scope>
    <source>
        <strain evidence="1 2">RO10H11247</strain>
    </source>
</reference>
<dbReference type="EMBL" id="LAVV01008054">
    <property type="protein sequence ID" value="KNZ53935.1"/>
    <property type="molecule type" value="Genomic_DNA"/>
</dbReference>
<dbReference type="VEuPathDB" id="FungiDB:VP01_3097g2"/>
<organism evidence="1 2">
    <name type="scientific">Puccinia sorghi</name>
    <dbReference type="NCBI Taxonomy" id="27349"/>
    <lineage>
        <taxon>Eukaryota</taxon>
        <taxon>Fungi</taxon>
        <taxon>Dikarya</taxon>
        <taxon>Basidiomycota</taxon>
        <taxon>Pucciniomycotina</taxon>
        <taxon>Pucciniomycetes</taxon>
        <taxon>Pucciniales</taxon>
        <taxon>Pucciniaceae</taxon>
        <taxon>Puccinia</taxon>
    </lineage>
</organism>
<evidence type="ECO:0000313" key="2">
    <source>
        <dbReference type="Proteomes" id="UP000037035"/>
    </source>
</evidence>
<keyword evidence="2" id="KW-1185">Reference proteome</keyword>
<accession>A0A0L6V1C7</accession>
<proteinExistence type="predicted"/>
<dbReference type="AlphaFoldDB" id="A0A0L6V1C7"/>
<comment type="caution">
    <text evidence="1">The sequence shown here is derived from an EMBL/GenBank/DDBJ whole genome shotgun (WGS) entry which is preliminary data.</text>
</comment>
<protein>
    <submittedName>
        <fullName evidence="1">Uncharacterized protein</fullName>
    </submittedName>
</protein>
<gene>
    <name evidence="1" type="ORF">VP01_3097g2</name>
</gene>